<dbReference type="Gene3D" id="3.50.50.60">
    <property type="entry name" value="FAD/NAD(P)-binding domain"/>
    <property type="match status" value="1"/>
</dbReference>
<dbReference type="RefSeq" id="WP_146506581.1">
    <property type="nucleotide sequence ID" value="NZ_SJPG01000002.1"/>
</dbReference>
<evidence type="ECO:0000313" key="3">
    <source>
        <dbReference type="Proteomes" id="UP000316095"/>
    </source>
</evidence>
<feature type="domain" description="Amine oxidase" evidence="1">
    <location>
        <begin position="12"/>
        <end position="410"/>
    </location>
</feature>
<evidence type="ECO:0000313" key="2">
    <source>
        <dbReference type="EMBL" id="TWT55686.1"/>
    </source>
</evidence>
<dbReference type="InterPro" id="IPR002937">
    <property type="entry name" value="Amino_oxidase"/>
</dbReference>
<dbReference type="Proteomes" id="UP000316095">
    <property type="component" value="Unassembled WGS sequence"/>
</dbReference>
<comment type="caution">
    <text evidence="2">The sequence shown here is derived from an EMBL/GenBank/DDBJ whole genome shotgun (WGS) entry which is preliminary data.</text>
</comment>
<keyword evidence="2" id="KW-0560">Oxidoreductase</keyword>
<dbReference type="AlphaFoldDB" id="A0A5C5WYC6"/>
<dbReference type="GO" id="GO:0004729">
    <property type="term" value="F:oxygen-dependent protoporphyrinogen oxidase activity"/>
    <property type="evidence" value="ECO:0007669"/>
    <property type="project" value="UniProtKB-EC"/>
</dbReference>
<dbReference type="SUPFAM" id="SSF51905">
    <property type="entry name" value="FAD/NAD(P)-binding domain"/>
    <property type="match status" value="1"/>
</dbReference>
<reference evidence="2 3" key="1">
    <citation type="submission" date="2019-02" db="EMBL/GenBank/DDBJ databases">
        <title>Deep-cultivation of Planctomycetes and their phenomic and genomic characterization uncovers novel biology.</title>
        <authorList>
            <person name="Wiegand S."/>
            <person name="Jogler M."/>
            <person name="Boedeker C."/>
            <person name="Pinto D."/>
            <person name="Vollmers J."/>
            <person name="Rivas-Marin E."/>
            <person name="Kohn T."/>
            <person name="Peeters S.H."/>
            <person name="Heuer A."/>
            <person name="Rast P."/>
            <person name="Oberbeckmann S."/>
            <person name="Bunk B."/>
            <person name="Jeske O."/>
            <person name="Meyerdierks A."/>
            <person name="Storesund J.E."/>
            <person name="Kallscheuer N."/>
            <person name="Luecker S."/>
            <person name="Lage O.M."/>
            <person name="Pohl T."/>
            <person name="Merkel B.J."/>
            <person name="Hornburger P."/>
            <person name="Mueller R.-W."/>
            <person name="Bruemmer F."/>
            <person name="Labrenz M."/>
            <person name="Spormann A.M."/>
            <person name="Op Den Camp H."/>
            <person name="Overmann J."/>
            <person name="Amann R."/>
            <person name="Jetten M.S.M."/>
            <person name="Mascher T."/>
            <person name="Medema M.H."/>
            <person name="Devos D.P."/>
            <person name="Kaster A.-K."/>
            <person name="Ovreas L."/>
            <person name="Rohde M."/>
            <person name="Galperin M.Y."/>
            <person name="Jogler C."/>
        </authorList>
    </citation>
    <scope>NUCLEOTIDE SEQUENCE [LARGE SCALE GENOMIC DNA]</scope>
    <source>
        <strain evidence="2 3">Pan54</strain>
    </source>
</reference>
<dbReference type="EMBL" id="SJPG01000002">
    <property type="protein sequence ID" value="TWT55686.1"/>
    <property type="molecule type" value="Genomic_DNA"/>
</dbReference>
<dbReference type="EC" id="1.3.3.4" evidence="2"/>
<protein>
    <submittedName>
        <fullName evidence="2">Protoporphyrinogen oxidase</fullName>
        <ecNumber evidence="2">1.3.3.4</ecNumber>
    </submittedName>
</protein>
<accession>A0A5C5WYC6</accession>
<keyword evidence="3" id="KW-1185">Reference proteome</keyword>
<dbReference type="PANTHER" id="PTHR42841">
    <property type="entry name" value="AMINE OXIDASE"/>
    <property type="match status" value="1"/>
</dbReference>
<proteinExistence type="predicted"/>
<sequence>MSDPVVIIGAGLAGLTCAYRLQQQNIDSIILEKSDRVGGRVATDEMDGYLLDRGFQVFLTAYPEAQSILDYEELDLKSFDPGALIRVNGTFQKLSDPWKRPLDLMTTAFARVGTISDKLLISKLRALSTKGSVEDLFERTDISTSEELKRLGFSDRMINHFFRPFLGGVFLDSQLETSARMLYFVFRMFSQGQATLPARGMQRIPEQIGRHLPEDSIQLGTTVDRIEGKNVVLADGKRISSRCVVVATEQPAAEAFLPELQSKRKPRSVTCLYFSAEKPPVQEPILVLYGEKSGLINNLCVPSQVSAEYAPAGQSLISVTVLDAPENNNELLRDVQIKLAEWFGSVVVHWKHLRTYRIPYALPNFTAPAFNPPQQPVKLRDDILVSGDYRVNGSINGAMQSGRMTAEHILHEIL</sequence>
<evidence type="ECO:0000259" key="1">
    <source>
        <dbReference type="Pfam" id="PF01593"/>
    </source>
</evidence>
<gene>
    <name evidence="2" type="primary">hemY_2</name>
    <name evidence="2" type="ORF">Pan54_53320</name>
</gene>
<dbReference type="Pfam" id="PF01593">
    <property type="entry name" value="Amino_oxidase"/>
    <property type="match status" value="1"/>
</dbReference>
<dbReference type="InterPro" id="IPR036188">
    <property type="entry name" value="FAD/NAD-bd_sf"/>
</dbReference>
<name>A0A5C5WYC6_9PLAN</name>
<organism evidence="2 3">
    <name type="scientific">Rubinisphaera italica</name>
    <dbReference type="NCBI Taxonomy" id="2527969"/>
    <lineage>
        <taxon>Bacteria</taxon>
        <taxon>Pseudomonadati</taxon>
        <taxon>Planctomycetota</taxon>
        <taxon>Planctomycetia</taxon>
        <taxon>Planctomycetales</taxon>
        <taxon>Planctomycetaceae</taxon>
        <taxon>Rubinisphaera</taxon>
    </lineage>
</organism>
<dbReference type="OrthoDB" id="9767561at2"/>